<gene>
    <name evidence="1" type="ORF">IAC08_02085</name>
</gene>
<dbReference type="AlphaFoldDB" id="A0A9D9MZ68"/>
<accession>A0A9D9MZ68</accession>
<evidence type="ECO:0000313" key="1">
    <source>
        <dbReference type="EMBL" id="MBO8455179.1"/>
    </source>
</evidence>
<organism evidence="1 2">
    <name type="scientific">Candidatus Cryptobacteroides intestinigallinarum</name>
    <dbReference type="NCBI Taxonomy" id="2840767"/>
    <lineage>
        <taxon>Bacteria</taxon>
        <taxon>Pseudomonadati</taxon>
        <taxon>Bacteroidota</taxon>
        <taxon>Bacteroidia</taxon>
        <taxon>Bacteroidales</taxon>
        <taxon>Candidatus Cryptobacteroides</taxon>
    </lineage>
</organism>
<comment type="caution">
    <text evidence="1">The sequence shown here is derived from an EMBL/GenBank/DDBJ whole genome shotgun (WGS) entry which is preliminary data.</text>
</comment>
<name>A0A9D9MZ68_9BACT</name>
<sequence length="707" mass="76913">MSVPSDAVAVVRFDRLETLSAAVEQSFPMAGFVPEAAFRRFLDSLAVRPELFGGSDVILSLHYVGGLSPLLVVDAGRAGADLAEKASGIESLAEKEGLFCSVIDCSSVAEDGTYLSKRKIVEVSTTDVLINSSERHIARGISVLDQENFPEAVSAVQGSVGQIMLSNTNAGRMLENLCTVKFRRYSDFFRRFSDWTAFSVDIVSAGKVELSGSSLGSAGPEKFVNVFRTSSGGRMECLGMVPSYSVAVFSLPLGDVSEYLSSYSSYMDTREGRAKYESSLASLRKQAGISPEEWARTLDIKEVAVAAFYAGKNLEKVLLLRTGSKNTDPVFAGTEVSSDSYDGRVLGFPYKGFASALFGELFSAGDESGFIFNDGWIIAGDAAALQEYSSGRALDNTLDSYMDGAGMDVATNSETHFLAYFSITEDSRALDMVFRPEYASIIKENVSSVAYSPAVFTAVTEKGGLVMNLSVSRIEDVKSKAPEFERDTIVVVPKGPFRVKNSGTGKMNTFYQQDNMYLCLNDENGKGLWGAEFSSPICGRAATVDYFTNGKLQIIFASGSKLYLIDRLGRWVSPFPIDLGKEILLGPDVYDFNGRRAYNVLVLHKDNTVDMYNLKGRKPAAWKGITADETIKDLPETVKVDGSTYWVVRTSIQTLIFPFYGGDPLTVFEGDRKIRPDSKVVPVKGGVQVTRYDGRTVTVDIKAAASE</sequence>
<evidence type="ECO:0000313" key="2">
    <source>
        <dbReference type="Proteomes" id="UP000823617"/>
    </source>
</evidence>
<proteinExistence type="predicted"/>
<reference evidence="1" key="1">
    <citation type="submission" date="2020-10" db="EMBL/GenBank/DDBJ databases">
        <authorList>
            <person name="Gilroy R."/>
        </authorList>
    </citation>
    <scope>NUCLEOTIDE SEQUENCE</scope>
    <source>
        <strain evidence="1">B1-3475</strain>
    </source>
</reference>
<protein>
    <submittedName>
        <fullName evidence="1">Uncharacterized protein</fullName>
    </submittedName>
</protein>
<dbReference type="EMBL" id="JADIMK010000016">
    <property type="protein sequence ID" value="MBO8455179.1"/>
    <property type="molecule type" value="Genomic_DNA"/>
</dbReference>
<dbReference type="Proteomes" id="UP000823617">
    <property type="component" value="Unassembled WGS sequence"/>
</dbReference>
<reference evidence="1" key="2">
    <citation type="journal article" date="2021" name="PeerJ">
        <title>Extensive microbial diversity within the chicken gut microbiome revealed by metagenomics and culture.</title>
        <authorList>
            <person name="Gilroy R."/>
            <person name="Ravi A."/>
            <person name="Getino M."/>
            <person name="Pursley I."/>
            <person name="Horton D.L."/>
            <person name="Alikhan N.F."/>
            <person name="Baker D."/>
            <person name="Gharbi K."/>
            <person name="Hall N."/>
            <person name="Watson M."/>
            <person name="Adriaenssens E.M."/>
            <person name="Foster-Nyarko E."/>
            <person name="Jarju S."/>
            <person name="Secka A."/>
            <person name="Antonio M."/>
            <person name="Oren A."/>
            <person name="Chaudhuri R.R."/>
            <person name="La Ragione R."/>
            <person name="Hildebrand F."/>
            <person name="Pallen M.J."/>
        </authorList>
    </citation>
    <scope>NUCLEOTIDE SEQUENCE</scope>
    <source>
        <strain evidence="1">B1-3475</strain>
    </source>
</reference>